<dbReference type="PANTHER" id="PTHR47431">
    <property type="entry name" value="ZN(II)2CYS6 TRANSCRIPTION FACTOR (EUROFUNG)-RELATED"/>
    <property type="match status" value="1"/>
</dbReference>
<sequence length="402" mass="45461">MVDSGPLAKAASQAVSSARVRSRPLSPYYIQALLLYAIAVYWCSEPERGRDLLNEVICKALTLGMQKMDFASQYGQGDPVLQESWRRTWWMIYVTDAHIAGSTHSFPTQSGAVEMTVGLPCEEHKYESGDIPPPATLRSYDIREFSDVEFSSFAELIGFTRGINQALATQRMGGIENAKMMAETADNTMMAWCSLLPVSKRRILRDDGSVDEHLFKANMLMHAYIVDLHRQLSTLKYFPIESVSRCVPPPPPDSNEAIEDEAHIHTAKVLLSIDKLSSLLTLPTRFSEHTPFIICMITLMTIAHLSACRYIFKEPRLSLEREKIRLKMGVLKMLGEFWPSGKREYHDMGIIAREMLALKDEEVEIPSMTGLVPLDALAFNFDFDIDWACEPFTYLLYRQATA</sequence>
<feature type="domain" description="Xylanolytic transcriptional activator regulatory" evidence="2">
    <location>
        <begin position="18"/>
        <end position="140"/>
    </location>
</feature>
<dbReference type="AlphaFoldDB" id="A0A8J2MZL2"/>
<dbReference type="OrthoDB" id="10067394at2759"/>
<proteinExistence type="predicted"/>
<dbReference type="Proteomes" id="UP000676310">
    <property type="component" value="Unassembled WGS sequence"/>
</dbReference>
<organism evidence="3 4">
    <name type="scientific">Alternaria atra</name>
    <dbReference type="NCBI Taxonomy" id="119953"/>
    <lineage>
        <taxon>Eukaryota</taxon>
        <taxon>Fungi</taxon>
        <taxon>Dikarya</taxon>
        <taxon>Ascomycota</taxon>
        <taxon>Pezizomycotina</taxon>
        <taxon>Dothideomycetes</taxon>
        <taxon>Pleosporomycetidae</taxon>
        <taxon>Pleosporales</taxon>
        <taxon>Pleosporineae</taxon>
        <taxon>Pleosporaceae</taxon>
        <taxon>Alternaria</taxon>
        <taxon>Alternaria sect. Ulocladioides</taxon>
    </lineage>
</organism>
<evidence type="ECO:0000313" key="3">
    <source>
        <dbReference type="EMBL" id="CAG5157178.1"/>
    </source>
</evidence>
<dbReference type="EMBL" id="CAJRGZ010000017">
    <property type="protein sequence ID" value="CAG5157178.1"/>
    <property type="molecule type" value="Genomic_DNA"/>
</dbReference>
<accession>A0A8J2MZL2</accession>
<dbReference type="GO" id="GO:0006351">
    <property type="term" value="P:DNA-templated transcription"/>
    <property type="evidence" value="ECO:0007669"/>
    <property type="project" value="InterPro"/>
</dbReference>
<dbReference type="Pfam" id="PF04082">
    <property type="entry name" value="Fungal_trans"/>
    <property type="match status" value="1"/>
</dbReference>
<dbReference type="CDD" id="cd12148">
    <property type="entry name" value="fungal_TF_MHR"/>
    <property type="match status" value="1"/>
</dbReference>
<keyword evidence="1" id="KW-0539">Nucleus</keyword>
<dbReference type="GO" id="GO:0003677">
    <property type="term" value="F:DNA binding"/>
    <property type="evidence" value="ECO:0007669"/>
    <property type="project" value="InterPro"/>
</dbReference>
<gene>
    <name evidence="3" type="ORF">ALTATR162_LOCUS4970</name>
</gene>
<reference evidence="3" key="1">
    <citation type="submission" date="2021-05" db="EMBL/GenBank/DDBJ databases">
        <authorList>
            <person name="Stam R."/>
        </authorList>
    </citation>
    <scope>NUCLEOTIDE SEQUENCE</scope>
    <source>
        <strain evidence="3">CS162</strain>
    </source>
</reference>
<protein>
    <recommendedName>
        <fullName evidence="2">Xylanolytic transcriptional activator regulatory domain-containing protein</fullName>
    </recommendedName>
</protein>
<dbReference type="GeneID" id="67016696"/>
<dbReference type="InterPro" id="IPR007219">
    <property type="entry name" value="XnlR_reg_dom"/>
</dbReference>
<comment type="caution">
    <text evidence="3">The sequence shown here is derived from an EMBL/GenBank/DDBJ whole genome shotgun (WGS) entry which is preliminary data.</text>
</comment>
<dbReference type="PANTHER" id="PTHR47431:SF4">
    <property type="entry name" value="ZN(II)2CYS6 TRANSCRIPTION FACTOR (EUROFUNG)"/>
    <property type="match status" value="1"/>
</dbReference>
<keyword evidence="4" id="KW-1185">Reference proteome</keyword>
<evidence type="ECO:0000313" key="4">
    <source>
        <dbReference type="Proteomes" id="UP000676310"/>
    </source>
</evidence>
<evidence type="ECO:0000259" key="2">
    <source>
        <dbReference type="Pfam" id="PF04082"/>
    </source>
</evidence>
<name>A0A8J2MZL2_9PLEO</name>
<evidence type="ECO:0000256" key="1">
    <source>
        <dbReference type="ARBA" id="ARBA00023242"/>
    </source>
</evidence>
<dbReference type="GO" id="GO:0008270">
    <property type="term" value="F:zinc ion binding"/>
    <property type="evidence" value="ECO:0007669"/>
    <property type="project" value="InterPro"/>
</dbReference>
<dbReference type="RefSeq" id="XP_043168521.1">
    <property type="nucleotide sequence ID" value="XM_043312586.1"/>
</dbReference>